<feature type="domain" description="DUF4113" evidence="2">
    <location>
        <begin position="129"/>
        <end position="179"/>
    </location>
</feature>
<accession>A0A4R8FFL0</accession>
<dbReference type="InterPro" id="IPR017961">
    <property type="entry name" value="DNA_pol_Y-fam_little_finger"/>
</dbReference>
<feature type="domain" description="DNA polymerase Y-family little finger" evidence="1">
    <location>
        <begin position="14"/>
        <end position="97"/>
    </location>
</feature>
<evidence type="ECO:0000259" key="1">
    <source>
        <dbReference type="Pfam" id="PF11799"/>
    </source>
</evidence>
<reference evidence="3 4" key="1">
    <citation type="submission" date="2019-03" db="EMBL/GenBank/DDBJ databases">
        <title>Freshwater and sediment microbial communities from various areas in North America, analyzing microbe dynamics in response to fracking.</title>
        <authorList>
            <person name="Lamendella R."/>
        </authorList>
    </citation>
    <scope>NUCLEOTIDE SEQUENCE [LARGE SCALE GENOMIC DNA]</scope>
    <source>
        <strain evidence="3 4">6_TX</strain>
    </source>
</reference>
<proteinExistence type="predicted"/>
<organism evidence="3 4">
    <name type="scientific">Modicisalibacter xianhensis</name>
    <dbReference type="NCBI Taxonomy" id="442341"/>
    <lineage>
        <taxon>Bacteria</taxon>
        <taxon>Pseudomonadati</taxon>
        <taxon>Pseudomonadota</taxon>
        <taxon>Gammaproteobacteria</taxon>
        <taxon>Oceanospirillales</taxon>
        <taxon>Halomonadaceae</taxon>
        <taxon>Modicisalibacter</taxon>
    </lineage>
</organism>
<dbReference type="GO" id="GO:0003684">
    <property type="term" value="F:damaged DNA binding"/>
    <property type="evidence" value="ECO:0007669"/>
    <property type="project" value="InterPro"/>
</dbReference>
<dbReference type="Pfam" id="PF13438">
    <property type="entry name" value="DUF4113"/>
    <property type="match status" value="1"/>
</dbReference>
<dbReference type="Pfam" id="PF11799">
    <property type="entry name" value="IMS_C"/>
    <property type="match status" value="1"/>
</dbReference>
<dbReference type="Proteomes" id="UP000294489">
    <property type="component" value="Unassembled WGS sequence"/>
</dbReference>
<dbReference type="EMBL" id="SOEC01000021">
    <property type="protein sequence ID" value="TDX24679.1"/>
    <property type="molecule type" value="Genomic_DNA"/>
</dbReference>
<dbReference type="RefSeq" id="WP_340148201.1">
    <property type="nucleotide sequence ID" value="NZ_SOEC01000021.1"/>
</dbReference>
<name>A0A4R8FFL0_9GAMM</name>
<dbReference type="InterPro" id="IPR025188">
    <property type="entry name" value="DUF4113"/>
</dbReference>
<sequence length="182" mass="20837">MGRGQAHDIAKPKQNIMTSRSFGRLTGYQSDLREAIRVHASRGAEKLRRQGSVARAIMVFLQTNRHRADLAQYNPSLVVQLPRPTDDSRIIINSAQRAGVMMIDLADKSTLQLDLLNTPQSDADRERNERLMNVMDKINREFGRDAVSVGKAKKDSAWKLRCQHQTPRYTTRWDELPVAWIR</sequence>
<evidence type="ECO:0000259" key="2">
    <source>
        <dbReference type="Pfam" id="PF13438"/>
    </source>
</evidence>
<dbReference type="AlphaFoldDB" id="A0A4R8FFL0"/>
<gene>
    <name evidence="3" type="ORF">DFO67_12168</name>
</gene>
<protein>
    <submittedName>
        <fullName evidence="3">ImpB/mucB/samB family protein</fullName>
    </submittedName>
</protein>
<comment type="caution">
    <text evidence="3">The sequence shown here is derived from an EMBL/GenBank/DDBJ whole genome shotgun (WGS) entry which is preliminary data.</text>
</comment>
<evidence type="ECO:0000313" key="4">
    <source>
        <dbReference type="Proteomes" id="UP000294489"/>
    </source>
</evidence>
<dbReference type="GO" id="GO:0006281">
    <property type="term" value="P:DNA repair"/>
    <property type="evidence" value="ECO:0007669"/>
    <property type="project" value="InterPro"/>
</dbReference>
<evidence type="ECO:0000313" key="3">
    <source>
        <dbReference type="EMBL" id="TDX24679.1"/>
    </source>
</evidence>